<dbReference type="InterPro" id="IPR004165">
    <property type="entry name" value="CoA_trans_fam_I"/>
</dbReference>
<gene>
    <name evidence="2" type="primary">gctB_2</name>
    <name evidence="2" type="ORF">SPACI_036790</name>
</gene>
<accession>A0ABZ3J6P8</accession>
<dbReference type="EMBL" id="CP155571">
    <property type="protein sequence ID" value="XFO73572.1"/>
    <property type="molecule type" value="Genomic_DNA"/>
</dbReference>
<dbReference type="SUPFAM" id="SSF100950">
    <property type="entry name" value="NagB/RpiA/CoA transferase-like"/>
    <property type="match status" value="1"/>
</dbReference>
<dbReference type="EC" id="2.8.3.12" evidence="2"/>
<keyword evidence="2" id="KW-0808">Transferase</keyword>
<dbReference type="PANTHER" id="PTHR43293:SF3">
    <property type="entry name" value="CHOLESTEROL RING-CLEAVING HYDROLASE IPDB SUBUNIT"/>
    <property type="match status" value="1"/>
</dbReference>
<dbReference type="Proteomes" id="UP000216052">
    <property type="component" value="Chromosome"/>
</dbReference>
<protein>
    <submittedName>
        <fullName evidence="2">Glutaconate CoA-transferase subunit B</fullName>
        <ecNumber evidence="2">2.8.3.12</ecNumber>
    </submittedName>
</protein>
<dbReference type="InterPro" id="IPR037171">
    <property type="entry name" value="NagB/RpiA_transferase-like"/>
</dbReference>
<dbReference type="GO" id="GO:0018730">
    <property type="term" value="F:glutaconate CoA-transferase activity"/>
    <property type="evidence" value="ECO:0007669"/>
    <property type="project" value="UniProtKB-EC"/>
</dbReference>
<comment type="similarity">
    <text evidence="1">Belongs to the 3-oxoacid CoA-transferase subunit B family.</text>
</comment>
<keyword evidence="3" id="KW-1185">Reference proteome</keyword>
<dbReference type="SMART" id="SM00882">
    <property type="entry name" value="CoA_trans"/>
    <property type="match status" value="1"/>
</dbReference>
<dbReference type="Gene3D" id="3.40.1080.10">
    <property type="entry name" value="Glutaconate Coenzyme A-transferase"/>
    <property type="match status" value="1"/>
</dbReference>
<dbReference type="PANTHER" id="PTHR43293">
    <property type="entry name" value="ACETATE COA-TRANSFERASE YDIF"/>
    <property type="match status" value="1"/>
</dbReference>
<evidence type="ECO:0000313" key="3">
    <source>
        <dbReference type="Proteomes" id="UP000216052"/>
    </source>
</evidence>
<dbReference type="Pfam" id="PF01144">
    <property type="entry name" value="CoA_trans"/>
    <property type="match status" value="1"/>
</dbReference>
<reference evidence="2" key="1">
    <citation type="submission" date="2024-05" db="EMBL/GenBank/DDBJ databases">
        <title>Isolation and characterization of Sporomusa carbonis sp. nov., a carboxydotrophic hydrogenogen in the genus of Sporomusa isolated from a charcoal burning pile.</title>
        <authorList>
            <person name="Boeer T."/>
            <person name="Rosenbaum F."/>
            <person name="Eysell L."/>
            <person name="Mueller V."/>
            <person name="Daniel R."/>
            <person name="Poehlein A."/>
        </authorList>
    </citation>
    <scope>NUCLEOTIDE SEQUENCE [LARGE SCALE GENOMIC DNA]</scope>
    <source>
        <strain evidence="2">DSM 3132</strain>
    </source>
</reference>
<dbReference type="RefSeq" id="WP_373657492.1">
    <property type="nucleotide sequence ID" value="NZ_CP155571.1"/>
</dbReference>
<proteinExistence type="inferred from homology"/>
<sequence length="270" mass="29746">MSHTREYCQPGEFKPIDLLAAAAAREVCDGDVVFAGTGLPMLAITLAQHEHAPSAVCIYEAGSIDGRPLHTPTSVGDARCTYQASRASGLFEAFYGQLHSGTVDLGFLGGAEIDKYGNVNCTVLGDYNHPQKRFTGSGGNADICSYAKRTVFIMVQEKRRFKEQVDYVTSPGWRIKKWPSGEWVPKQEVYRSYFKGGVSTVITDMAVFRFDETGEMYLDTVHPGFTVQNVIDNVGFTLNVSRVAGETLPPTRKQVELLYKVIDPEGIFLP</sequence>
<organism evidence="2 3">
    <name type="scientific">Sporomusa acidovorans (strain ATCC 49682 / DSM 3132 / Mol)</name>
    <dbReference type="NCBI Taxonomy" id="1123286"/>
    <lineage>
        <taxon>Bacteria</taxon>
        <taxon>Bacillati</taxon>
        <taxon>Bacillota</taxon>
        <taxon>Negativicutes</taxon>
        <taxon>Selenomonadales</taxon>
        <taxon>Sporomusaceae</taxon>
        <taxon>Sporomusa</taxon>
    </lineage>
</organism>
<name>A0ABZ3J6P8_SPOA4</name>
<evidence type="ECO:0000313" key="2">
    <source>
        <dbReference type="EMBL" id="XFO73572.1"/>
    </source>
</evidence>
<evidence type="ECO:0000256" key="1">
    <source>
        <dbReference type="ARBA" id="ARBA00007047"/>
    </source>
</evidence>